<dbReference type="EMBL" id="JAURTK010000057">
    <property type="protein sequence ID" value="MDP9652054.1"/>
    <property type="molecule type" value="Genomic_DNA"/>
</dbReference>
<dbReference type="AlphaFoldDB" id="A0AB73IQ27"/>
<comment type="caution">
    <text evidence="1">The sequence shown here is derived from an EMBL/GenBank/DDBJ whole genome shotgun (WGS) entry which is preliminary data.</text>
</comment>
<dbReference type="Proteomes" id="UP001229486">
    <property type="component" value="Unassembled WGS sequence"/>
</dbReference>
<name>A0AB73IQ27_9BURK</name>
<accession>A0AB73IQ27</accession>
<reference evidence="1" key="1">
    <citation type="submission" date="2023-07" db="EMBL/GenBank/DDBJ databases">
        <title>Sorghum-associated microbial communities from plants grown in Nebraska, USA.</title>
        <authorList>
            <person name="Schachtman D."/>
        </authorList>
    </citation>
    <scope>NUCLEOTIDE SEQUENCE</scope>
    <source>
        <strain evidence="1">DS1061</strain>
    </source>
</reference>
<evidence type="ECO:0000313" key="1">
    <source>
        <dbReference type="EMBL" id="MDP9652054.1"/>
    </source>
</evidence>
<sequence length="97" mass="10876">MSDIKHTSGPWQWDDEVWTDYDPAERAPWLIGADGRLILTGQIRCQTEADARLISAAPELLEALRLCYDHCRLYHPEVERNNVGEAVRSALAKATGA</sequence>
<proteinExistence type="predicted"/>
<protein>
    <submittedName>
        <fullName evidence="1">Uncharacterized protein</fullName>
    </submittedName>
</protein>
<organism evidence="1 2">
    <name type="scientific">Paraburkholderia caledonica</name>
    <dbReference type="NCBI Taxonomy" id="134536"/>
    <lineage>
        <taxon>Bacteria</taxon>
        <taxon>Pseudomonadati</taxon>
        <taxon>Pseudomonadota</taxon>
        <taxon>Betaproteobacteria</taxon>
        <taxon>Burkholderiales</taxon>
        <taxon>Burkholderiaceae</taxon>
        <taxon>Paraburkholderia</taxon>
    </lineage>
</organism>
<gene>
    <name evidence="1" type="ORF">J2793_007529</name>
</gene>
<evidence type="ECO:0000313" key="2">
    <source>
        <dbReference type="Proteomes" id="UP001229486"/>
    </source>
</evidence>
<dbReference type="RefSeq" id="WP_392396526.1">
    <property type="nucleotide sequence ID" value="NZ_JAURTK010000057.1"/>
</dbReference>